<feature type="region of interest" description="Disordered" evidence="1">
    <location>
        <begin position="1"/>
        <end position="40"/>
    </location>
</feature>
<feature type="compositionally biased region" description="Polar residues" evidence="1">
    <location>
        <begin position="27"/>
        <end position="40"/>
    </location>
</feature>
<reference evidence="3" key="1">
    <citation type="journal article" date="2011" name="PLoS Genet.">
        <title>Genomic analysis of the necrotrophic fungal pathogens Sclerotinia sclerotiorum and Botrytis cinerea.</title>
        <authorList>
            <person name="Amselem J."/>
            <person name="Cuomo C.A."/>
            <person name="van Kan J.A."/>
            <person name="Viaud M."/>
            <person name="Benito E.P."/>
            <person name="Couloux A."/>
            <person name="Coutinho P.M."/>
            <person name="de Vries R.P."/>
            <person name="Dyer P.S."/>
            <person name="Fillinger S."/>
            <person name="Fournier E."/>
            <person name="Gout L."/>
            <person name="Hahn M."/>
            <person name="Kohn L."/>
            <person name="Lapalu N."/>
            <person name="Plummer K.M."/>
            <person name="Pradier J.M."/>
            <person name="Quevillon E."/>
            <person name="Sharon A."/>
            <person name="Simon A."/>
            <person name="ten Have A."/>
            <person name="Tudzynski B."/>
            <person name="Tudzynski P."/>
            <person name="Wincker P."/>
            <person name="Andrew M."/>
            <person name="Anthouard V."/>
            <person name="Beever R.E."/>
            <person name="Beffa R."/>
            <person name="Benoit I."/>
            <person name="Bouzid O."/>
            <person name="Brault B."/>
            <person name="Chen Z."/>
            <person name="Choquer M."/>
            <person name="Collemare J."/>
            <person name="Cotton P."/>
            <person name="Danchin E.G."/>
            <person name="Da Silva C."/>
            <person name="Gautier A."/>
            <person name="Giraud C."/>
            <person name="Giraud T."/>
            <person name="Gonzalez C."/>
            <person name="Grossetete S."/>
            <person name="Guldener U."/>
            <person name="Henrissat B."/>
            <person name="Howlett B.J."/>
            <person name="Kodira C."/>
            <person name="Kretschmer M."/>
            <person name="Lappartient A."/>
            <person name="Leroch M."/>
            <person name="Levis C."/>
            <person name="Mauceli E."/>
            <person name="Neuveglise C."/>
            <person name="Oeser B."/>
            <person name="Pearson M."/>
            <person name="Poulain J."/>
            <person name="Poussereau N."/>
            <person name="Quesneville H."/>
            <person name="Rascle C."/>
            <person name="Schumacher J."/>
            <person name="Segurens B."/>
            <person name="Sexton A."/>
            <person name="Silva E."/>
            <person name="Sirven C."/>
            <person name="Soanes D.M."/>
            <person name="Talbot N.J."/>
            <person name="Templeton M."/>
            <person name="Yandava C."/>
            <person name="Yarden O."/>
            <person name="Zeng Q."/>
            <person name="Rollins J.A."/>
            <person name="Lebrun M.H."/>
            <person name="Dickman M."/>
        </authorList>
    </citation>
    <scope>NUCLEOTIDE SEQUENCE [LARGE SCALE GENOMIC DNA]</scope>
    <source>
        <strain evidence="3">T4</strain>
    </source>
</reference>
<accession>G2XUM1</accession>
<proteinExistence type="predicted"/>
<organism evidence="2 3">
    <name type="scientific">Botryotinia fuckeliana (strain T4)</name>
    <name type="common">Noble rot fungus</name>
    <name type="synonym">Botrytis cinerea</name>
    <dbReference type="NCBI Taxonomy" id="999810"/>
    <lineage>
        <taxon>Eukaryota</taxon>
        <taxon>Fungi</taxon>
        <taxon>Dikarya</taxon>
        <taxon>Ascomycota</taxon>
        <taxon>Pezizomycotina</taxon>
        <taxon>Leotiomycetes</taxon>
        <taxon>Helotiales</taxon>
        <taxon>Sclerotiniaceae</taxon>
        <taxon>Botrytis</taxon>
    </lineage>
</organism>
<dbReference type="EMBL" id="FQ790270">
    <property type="protein sequence ID" value="CCD44191.1"/>
    <property type="molecule type" value="Genomic_DNA"/>
</dbReference>
<evidence type="ECO:0000256" key="1">
    <source>
        <dbReference type="SAM" id="MobiDB-lite"/>
    </source>
</evidence>
<evidence type="ECO:0000313" key="3">
    <source>
        <dbReference type="Proteomes" id="UP000008177"/>
    </source>
</evidence>
<dbReference type="AlphaFoldDB" id="G2XUM1"/>
<dbReference type="Proteomes" id="UP000008177">
    <property type="component" value="Unplaced contigs"/>
</dbReference>
<sequence>MRKPLERAWKQTGHSTKPDGMVHAKKTQQPLFLQSTSLGL</sequence>
<dbReference type="InParanoid" id="G2XUM1"/>
<protein>
    <submittedName>
        <fullName evidence="2">Uncharacterized protein</fullName>
    </submittedName>
</protein>
<name>G2XUM1_BOTF4</name>
<evidence type="ECO:0000313" key="2">
    <source>
        <dbReference type="EMBL" id="CCD44191.1"/>
    </source>
</evidence>
<gene>
    <name evidence="2" type="ORF">BofuT4_uP057710.1</name>
</gene>
<dbReference type="HOGENOM" id="CLU_3299250_0_0_1"/>